<dbReference type="AlphaFoldDB" id="A0A0P0V5Z3"/>
<protein>
    <submittedName>
        <fullName evidence="2">Os01g0652375 protein</fullName>
    </submittedName>
</protein>
<dbReference type="EMBL" id="AP014957">
    <property type="protein sequence ID" value="BAS73462.1"/>
    <property type="molecule type" value="Genomic_DNA"/>
</dbReference>
<name>A0A0P0V5Z3_ORYSJ</name>
<reference evidence="3" key="1">
    <citation type="journal article" date="2005" name="Nature">
        <title>The map-based sequence of the rice genome.</title>
        <authorList>
            <consortium name="International rice genome sequencing project (IRGSP)"/>
            <person name="Matsumoto T."/>
            <person name="Wu J."/>
            <person name="Kanamori H."/>
            <person name="Katayose Y."/>
            <person name="Fujisawa M."/>
            <person name="Namiki N."/>
            <person name="Mizuno H."/>
            <person name="Yamamoto K."/>
            <person name="Antonio B.A."/>
            <person name="Baba T."/>
            <person name="Sakata K."/>
            <person name="Nagamura Y."/>
            <person name="Aoki H."/>
            <person name="Arikawa K."/>
            <person name="Arita K."/>
            <person name="Bito T."/>
            <person name="Chiden Y."/>
            <person name="Fujitsuka N."/>
            <person name="Fukunaka R."/>
            <person name="Hamada M."/>
            <person name="Harada C."/>
            <person name="Hayashi A."/>
            <person name="Hijishita S."/>
            <person name="Honda M."/>
            <person name="Hosokawa S."/>
            <person name="Ichikawa Y."/>
            <person name="Idonuma A."/>
            <person name="Iijima M."/>
            <person name="Ikeda M."/>
            <person name="Ikeno M."/>
            <person name="Ito K."/>
            <person name="Ito S."/>
            <person name="Ito T."/>
            <person name="Ito Y."/>
            <person name="Ito Y."/>
            <person name="Iwabuchi A."/>
            <person name="Kamiya K."/>
            <person name="Karasawa W."/>
            <person name="Kurita K."/>
            <person name="Katagiri S."/>
            <person name="Kikuta A."/>
            <person name="Kobayashi H."/>
            <person name="Kobayashi N."/>
            <person name="Machita K."/>
            <person name="Maehara T."/>
            <person name="Masukawa M."/>
            <person name="Mizubayashi T."/>
            <person name="Mukai Y."/>
            <person name="Nagasaki H."/>
            <person name="Nagata Y."/>
            <person name="Naito S."/>
            <person name="Nakashima M."/>
            <person name="Nakama Y."/>
            <person name="Nakamichi Y."/>
            <person name="Nakamura M."/>
            <person name="Meguro A."/>
            <person name="Negishi M."/>
            <person name="Ohta I."/>
            <person name="Ohta T."/>
            <person name="Okamoto M."/>
            <person name="Ono N."/>
            <person name="Saji S."/>
            <person name="Sakaguchi M."/>
            <person name="Sakai K."/>
            <person name="Shibata M."/>
            <person name="Shimokawa T."/>
            <person name="Song J."/>
            <person name="Takazaki Y."/>
            <person name="Terasawa K."/>
            <person name="Tsugane M."/>
            <person name="Tsuji K."/>
            <person name="Ueda S."/>
            <person name="Waki K."/>
            <person name="Yamagata H."/>
            <person name="Yamamoto M."/>
            <person name="Yamamoto S."/>
            <person name="Yamane H."/>
            <person name="Yoshiki S."/>
            <person name="Yoshihara R."/>
            <person name="Yukawa K."/>
            <person name="Zhong H."/>
            <person name="Yano M."/>
            <person name="Yuan Q."/>
            <person name="Ouyang S."/>
            <person name="Liu J."/>
            <person name="Jones K.M."/>
            <person name="Gansberger K."/>
            <person name="Moffat K."/>
            <person name="Hill J."/>
            <person name="Bera J."/>
            <person name="Fadrosh D."/>
            <person name="Jin S."/>
            <person name="Johri S."/>
            <person name="Kim M."/>
            <person name="Overton L."/>
            <person name="Reardon M."/>
            <person name="Tsitrin T."/>
            <person name="Vuong H."/>
            <person name="Weaver B."/>
            <person name="Ciecko A."/>
            <person name="Tallon L."/>
            <person name="Jackson J."/>
            <person name="Pai G."/>
            <person name="Aken S.V."/>
            <person name="Utterback T."/>
            <person name="Reidmuller S."/>
            <person name="Feldblyum T."/>
            <person name="Hsiao J."/>
            <person name="Zismann V."/>
            <person name="Iobst S."/>
            <person name="de Vazeille A.R."/>
            <person name="Buell C.R."/>
            <person name="Ying K."/>
            <person name="Li Y."/>
            <person name="Lu T."/>
            <person name="Huang Y."/>
            <person name="Zhao Q."/>
            <person name="Feng Q."/>
            <person name="Zhang L."/>
            <person name="Zhu J."/>
            <person name="Weng Q."/>
            <person name="Mu J."/>
            <person name="Lu Y."/>
            <person name="Fan D."/>
            <person name="Liu Y."/>
            <person name="Guan J."/>
            <person name="Zhang Y."/>
            <person name="Yu S."/>
            <person name="Liu X."/>
            <person name="Zhang Y."/>
            <person name="Hong G."/>
            <person name="Han B."/>
            <person name="Choisne N."/>
            <person name="Demange N."/>
            <person name="Orjeda G."/>
            <person name="Samain S."/>
            <person name="Cattolico L."/>
            <person name="Pelletier E."/>
            <person name="Couloux A."/>
            <person name="Segurens B."/>
            <person name="Wincker P."/>
            <person name="D'Hont A."/>
            <person name="Scarpelli C."/>
            <person name="Weissenbach J."/>
            <person name="Salanoubat M."/>
            <person name="Quetier F."/>
            <person name="Yu Y."/>
            <person name="Kim H.R."/>
            <person name="Rambo T."/>
            <person name="Currie J."/>
            <person name="Collura K."/>
            <person name="Luo M."/>
            <person name="Yang T."/>
            <person name="Ammiraju J.S.S."/>
            <person name="Engler F."/>
            <person name="Soderlund C."/>
            <person name="Wing R.A."/>
            <person name="Palmer L.E."/>
            <person name="de la Bastide M."/>
            <person name="Spiegel L."/>
            <person name="Nascimento L."/>
            <person name="Zutavern T."/>
            <person name="O'Shaughnessy A."/>
            <person name="Dike S."/>
            <person name="Dedhia N."/>
            <person name="Preston R."/>
            <person name="Balija V."/>
            <person name="McCombie W.R."/>
            <person name="Chow T."/>
            <person name="Chen H."/>
            <person name="Chung M."/>
            <person name="Chen C."/>
            <person name="Shaw J."/>
            <person name="Wu H."/>
            <person name="Hsiao K."/>
            <person name="Chao Y."/>
            <person name="Chu M."/>
            <person name="Cheng C."/>
            <person name="Hour A."/>
            <person name="Lee P."/>
            <person name="Lin S."/>
            <person name="Lin Y."/>
            <person name="Liou J."/>
            <person name="Liu S."/>
            <person name="Hsing Y."/>
            <person name="Raghuvanshi S."/>
            <person name="Mohanty A."/>
            <person name="Bharti A.K."/>
            <person name="Gaur A."/>
            <person name="Gupta V."/>
            <person name="Kumar D."/>
            <person name="Ravi V."/>
            <person name="Vij S."/>
            <person name="Kapur A."/>
            <person name="Khurana P."/>
            <person name="Khurana P."/>
            <person name="Khurana J.P."/>
            <person name="Tyagi A.K."/>
            <person name="Gaikwad K."/>
            <person name="Singh A."/>
            <person name="Dalal V."/>
            <person name="Srivastava S."/>
            <person name="Dixit A."/>
            <person name="Pal A.K."/>
            <person name="Ghazi I.A."/>
            <person name="Yadav M."/>
            <person name="Pandit A."/>
            <person name="Bhargava A."/>
            <person name="Sureshbabu K."/>
            <person name="Batra K."/>
            <person name="Sharma T.R."/>
            <person name="Mohapatra T."/>
            <person name="Singh N.K."/>
            <person name="Messing J."/>
            <person name="Nelson A.B."/>
            <person name="Fuks G."/>
            <person name="Kavchok S."/>
            <person name="Keizer G."/>
            <person name="Linton E."/>
            <person name="Llaca V."/>
            <person name="Song R."/>
            <person name="Tanyolac B."/>
            <person name="Young S."/>
            <person name="Ho-Il K."/>
            <person name="Hahn J.H."/>
            <person name="Sangsakoo G."/>
            <person name="Vanavichit A."/>
            <person name="de Mattos Luiz.A.T."/>
            <person name="Zimmer P.D."/>
            <person name="Malone G."/>
            <person name="Dellagostin O."/>
            <person name="de Oliveira A.C."/>
            <person name="Bevan M."/>
            <person name="Bancroft I."/>
            <person name="Minx P."/>
            <person name="Cordum H."/>
            <person name="Wilson R."/>
            <person name="Cheng Z."/>
            <person name="Jin W."/>
            <person name="Jiang J."/>
            <person name="Leong S.A."/>
            <person name="Iwama H."/>
            <person name="Gojobori T."/>
            <person name="Itoh T."/>
            <person name="Niimura Y."/>
            <person name="Fujii Y."/>
            <person name="Habara T."/>
            <person name="Sakai H."/>
            <person name="Sato Y."/>
            <person name="Wilson G."/>
            <person name="Kumar K."/>
            <person name="McCouch S."/>
            <person name="Juretic N."/>
            <person name="Hoen D."/>
            <person name="Wright S."/>
            <person name="Bruskiewich R."/>
            <person name="Bureau T."/>
            <person name="Miyao A."/>
            <person name="Hirochika H."/>
            <person name="Nishikawa T."/>
            <person name="Kadowaki K."/>
            <person name="Sugiura M."/>
            <person name="Burr B."/>
            <person name="Sasaki T."/>
        </authorList>
    </citation>
    <scope>NUCLEOTIDE SEQUENCE [LARGE SCALE GENOMIC DNA]</scope>
    <source>
        <strain evidence="3">cv. Nipponbare</strain>
    </source>
</reference>
<accession>A0A0P0V5Z3</accession>
<evidence type="ECO:0000256" key="1">
    <source>
        <dbReference type="SAM" id="MobiDB-lite"/>
    </source>
</evidence>
<reference evidence="2 3" key="3">
    <citation type="journal article" date="2013" name="Rice">
        <title>Improvement of the Oryza sativa Nipponbare reference genome using next generation sequence and optical map data.</title>
        <authorList>
            <person name="Kawahara Y."/>
            <person name="de la Bastide M."/>
            <person name="Hamilton J.P."/>
            <person name="Kanamori H."/>
            <person name="McCombie W.R."/>
            <person name="Ouyang S."/>
            <person name="Schwartz D.C."/>
            <person name="Tanaka T."/>
            <person name="Wu J."/>
            <person name="Zhou S."/>
            <person name="Childs K.L."/>
            <person name="Davidson R.M."/>
            <person name="Lin H."/>
            <person name="Quesada-Ocampo L."/>
            <person name="Vaillancourt B."/>
            <person name="Sakai H."/>
            <person name="Lee S.S."/>
            <person name="Kim J."/>
            <person name="Numa H."/>
            <person name="Itoh T."/>
            <person name="Buell C.R."/>
            <person name="Matsumoto T."/>
        </authorList>
    </citation>
    <scope>NUCLEOTIDE SEQUENCE [LARGE SCALE GENOMIC DNA]</scope>
    <source>
        <strain evidence="3">cv. Nipponbare</strain>
    </source>
</reference>
<evidence type="ECO:0000313" key="2">
    <source>
        <dbReference type="EMBL" id="BAS73462.1"/>
    </source>
</evidence>
<gene>
    <name evidence="2" type="ordered locus">Os01g0652375</name>
    <name evidence="2" type="ORF">OSNPB_010652375</name>
</gene>
<organism evidence="2 3">
    <name type="scientific">Oryza sativa subsp. japonica</name>
    <name type="common">Rice</name>
    <dbReference type="NCBI Taxonomy" id="39947"/>
    <lineage>
        <taxon>Eukaryota</taxon>
        <taxon>Viridiplantae</taxon>
        <taxon>Streptophyta</taxon>
        <taxon>Embryophyta</taxon>
        <taxon>Tracheophyta</taxon>
        <taxon>Spermatophyta</taxon>
        <taxon>Magnoliopsida</taxon>
        <taxon>Liliopsida</taxon>
        <taxon>Poales</taxon>
        <taxon>Poaceae</taxon>
        <taxon>BOP clade</taxon>
        <taxon>Oryzoideae</taxon>
        <taxon>Oryzeae</taxon>
        <taxon>Oryzinae</taxon>
        <taxon>Oryza</taxon>
        <taxon>Oryza sativa</taxon>
    </lineage>
</organism>
<dbReference type="PaxDb" id="39947-A0A0P0V5Z3"/>
<dbReference type="Gramene" id="Os01t0652375-00">
    <property type="protein sequence ID" value="Os01t0652375-00"/>
    <property type="gene ID" value="Os01g0652375"/>
</dbReference>
<sequence>MDSHPLCTLGAGERPPAPSTPAADTSVKSRSLSHSMGRTVPRHATTTSRLPSAATPASVATATYPIQFDSRFRTMNGAGTPPAPAVA</sequence>
<proteinExistence type="predicted"/>
<reference evidence="2 3" key="2">
    <citation type="journal article" date="2013" name="Plant Cell Physiol.">
        <title>Rice Annotation Project Database (RAP-DB): an integrative and interactive database for rice genomics.</title>
        <authorList>
            <person name="Sakai H."/>
            <person name="Lee S.S."/>
            <person name="Tanaka T."/>
            <person name="Numa H."/>
            <person name="Kim J."/>
            <person name="Kawahara Y."/>
            <person name="Wakimoto H."/>
            <person name="Yang C.C."/>
            <person name="Iwamoto M."/>
            <person name="Abe T."/>
            <person name="Yamada Y."/>
            <person name="Muto A."/>
            <person name="Inokuchi H."/>
            <person name="Ikemura T."/>
            <person name="Matsumoto T."/>
            <person name="Sasaki T."/>
            <person name="Itoh T."/>
        </authorList>
    </citation>
    <scope>NUCLEOTIDE SEQUENCE [LARGE SCALE GENOMIC DNA]</scope>
    <source>
        <strain evidence="3">cv. Nipponbare</strain>
    </source>
</reference>
<evidence type="ECO:0000313" key="3">
    <source>
        <dbReference type="Proteomes" id="UP000059680"/>
    </source>
</evidence>
<keyword evidence="3" id="KW-1185">Reference proteome</keyword>
<dbReference type="InParanoid" id="A0A0P0V5Z3"/>
<feature type="region of interest" description="Disordered" evidence="1">
    <location>
        <begin position="1"/>
        <end position="58"/>
    </location>
</feature>
<dbReference type="Proteomes" id="UP000059680">
    <property type="component" value="Chromosome 1"/>
</dbReference>